<keyword evidence="1" id="KW-0732">Signal</keyword>
<feature type="chain" id="PRO_5001532476" evidence="1">
    <location>
        <begin position="23"/>
        <end position="173"/>
    </location>
</feature>
<evidence type="ECO:0000313" key="3">
    <source>
        <dbReference type="Proteomes" id="UP000053237"/>
    </source>
</evidence>
<evidence type="ECO:0000313" key="2">
    <source>
        <dbReference type="EMBL" id="CCI46149.1"/>
    </source>
</evidence>
<protein>
    <submittedName>
        <fullName evidence="2">Uncharacterized protein</fullName>
    </submittedName>
</protein>
<feature type="signal peptide" evidence="1">
    <location>
        <begin position="1"/>
        <end position="22"/>
    </location>
</feature>
<organism evidence="2 3">
    <name type="scientific">Albugo candida</name>
    <dbReference type="NCBI Taxonomy" id="65357"/>
    <lineage>
        <taxon>Eukaryota</taxon>
        <taxon>Sar</taxon>
        <taxon>Stramenopiles</taxon>
        <taxon>Oomycota</taxon>
        <taxon>Peronosporomycetes</taxon>
        <taxon>Albuginales</taxon>
        <taxon>Albuginaceae</taxon>
        <taxon>Albugo</taxon>
    </lineage>
</organism>
<accession>A0A024GHA6</accession>
<comment type="caution">
    <text evidence="2">The sequence shown here is derived from an EMBL/GenBank/DDBJ whole genome shotgun (WGS) entry which is preliminary data.</text>
</comment>
<sequence>MVSLGYIMYGLSLLACINTVDASYPVVAPSPFQTALNSPNCYGLTVDASYNGSTVWNICSFDMDNKVLAPGCAQRFQQILVQFLNYYKIDRNVDSIDMDSLALILKHHFPAIGFNAENMYDITTKEDFEEWVLKHHPLPYYLFGYALVTAINDNTLFLVNVAIYLAVNCPMGK</sequence>
<dbReference type="EMBL" id="CAIX01000118">
    <property type="protein sequence ID" value="CCI46149.1"/>
    <property type="molecule type" value="Genomic_DNA"/>
</dbReference>
<dbReference type="Proteomes" id="UP000053237">
    <property type="component" value="Unassembled WGS sequence"/>
</dbReference>
<reference evidence="2 3" key="1">
    <citation type="submission" date="2012-05" db="EMBL/GenBank/DDBJ databases">
        <title>Recombination and specialization in a pathogen metapopulation.</title>
        <authorList>
            <person name="Gardiner A."/>
            <person name="Kemen E."/>
            <person name="Schultz-Larsen T."/>
            <person name="MacLean D."/>
            <person name="Van Oosterhout C."/>
            <person name="Jones J.D.G."/>
        </authorList>
    </citation>
    <scope>NUCLEOTIDE SEQUENCE [LARGE SCALE GENOMIC DNA]</scope>
    <source>
        <strain evidence="2 3">Ac Nc2</strain>
    </source>
</reference>
<evidence type="ECO:0000256" key="1">
    <source>
        <dbReference type="SAM" id="SignalP"/>
    </source>
</evidence>
<proteinExistence type="predicted"/>
<dbReference type="AlphaFoldDB" id="A0A024GHA6"/>
<name>A0A024GHA6_9STRA</name>
<gene>
    <name evidence="2" type="ORF">BN9_070780</name>
</gene>
<keyword evidence="3" id="KW-1185">Reference proteome</keyword>
<dbReference type="InParanoid" id="A0A024GHA6"/>